<dbReference type="EMBL" id="WNDP01000014">
    <property type="protein sequence ID" value="KAF1027098.1"/>
    <property type="molecule type" value="Genomic_DNA"/>
</dbReference>
<evidence type="ECO:0000313" key="2">
    <source>
        <dbReference type="Proteomes" id="UP000490535"/>
    </source>
</evidence>
<proteinExistence type="predicted"/>
<dbReference type="GO" id="GO:0003677">
    <property type="term" value="F:DNA binding"/>
    <property type="evidence" value="ECO:0007669"/>
    <property type="project" value="InterPro"/>
</dbReference>
<name>A0A833PHX7_ACIBZ</name>
<dbReference type="Gene3D" id="1.10.260.40">
    <property type="entry name" value="lambda repressor-like DNA-binding domains"/>
    <property type="match status" value="1"/>
</dbReference>
<dbReference type="AlphaFoldDB" id="A0A833PHX7"/>
<dbReference type="Proteomes" id="UP000490535">
    <property type="component" value="Unassembled WGS sequence"/>
</dbReference>
<gene>
    <name evidence="1" type="ORF">GAK29_00904</name>
</gene>
<protein>
    <submittedName>
        <fullName evidence="1">Uncharacterized protein</fullName>
    </submittedName>
</protein>
<accession>A0A833PHX7</accession>
<evidence type="ECO:0000313" key="1">
    <source>
        <dbReference type="EMBL" id="KAF1027098.1"/>
    </source>
</evidence>
<organism evidence="1 2">
    <name type="scientific">Acinetobacter bereziniae</name>
    <name type="common">Acinetobacter genomosp. 10</name>
    <dbReference type="NCBI Taxonomy" id="106648"/>
    <lineage>
        <taxon>Bacteria</taxon>
        <taxon>Pseudomonadati</taxon>
        <taxon>Pseudomonadota</taxon>
        <taxon>Gammaproteobacteria</taxon>
        <taxon>Moraxellales</taxon>
        <taxon>Moraxellaceae</taxon>
        <taxon>Acinetobacter</taxon>
    </lineage>
</organism>
<dbReference type="InterPro" id="IPR010982">
    <property type="entry name" value="Lambda_DNA-bd_dom_sf"/>
</dbReference>
<comment type="caution">
    <text evidence="1">The sequence shown here is derived from an EMBL/GenBank/DDBJ whole genome shotgun (WGS) entry which is preliminary data.</text>
</comment>
<reference evidence="2" key="1">
    <citation type="journal article" date="2020" name="MBio">
        <title>Horizontal gene transfer to a defensive symbiont with a reduced genome amongst a multipartite beetle microbiome.</title>
        <authorList>
            <person name="Waterworth S.C."/>
            <person name="Florez L.V."/>
            <person name="Rees E.R."/>
            <person name="Hertweck C."/>
            <person name="Kaltenpoth M."/>
            <person name="Kwan J.C."/>
        </authorList>
    </citation>
    <scope>NUCLEOTIDE SEQUENCE [LARGE SCALE GENOMIC DNA]</scope>
</reference>
<sequence>MNAQDLKDFHQCKTRRDLSKKTGYSEVTLWKWEKFGIPLTTQAVLQIKTNGKLQADLCPSLRELEEINLSKN</sequence>